<dbReference type="PANTHER" id="PTHR43792">
    <property type="entry name" value="GNAT FAMILY, PUTATIVE (AFU_ORTHOLOGUE AFUA_3G00765)-RELATED-RELATED"/>
    <property type="match status" value="1"/>
</dbReference>
<evidence type="ECO:0000313" key="4">
    <source>
        <dbReference type="Proteomes" id="UP001499910"/>
    </source>
</evidence>
<evidence type="ECO:0000313" key="3">
    <source>
        <dbReference type="EMBL" id="GAA5073226.1"/>
    </source>
</evidence>
<dbReference type="InterPro" id="IPR051531">
    <property type="entry name" value="N-acetyltransferase"/>
</dbReference>
<gene>
    <name evidence="3" type="ORF">GCM10023209_18860</name>
</gene>
<dbReference type="Pfam" id="PF13302">
    <property type="entry name" value="Acetyltransf_3"/>
    <property type="match status" value="1"/>
</dbReference>
<protein>
    <submittedName>
        <fullName evidence="3">GNAT family N-acetyltransferase</fullName>
    </submittedName>
</protein>
<dbReference type="SUPFAM" id="SSF55729">
    <property type="entry name" value="Acyl-CoA N-acyltransferases (Nat)"/>
    <property type="match status" value="1"/>
</dbReference>
<feature type="region of interest" description="Disordered" evidence="1">
    <location>
        <begin position="158"/>
        <end position="182"/>
    </location>
</feature>
<sequence length="182" mass="20183">MTPHLTDTPVLETERLRLRAPKSSDFEVLAPFVMSDRARFVGGGADKDIGHAWRVLAIITGHWHLRGFGTFVAEVKETGAPIGSVGPWYPGDWPEHELGWTIWTPEAEGKGYAHEAVTRARAHAYDDLGWRTAVSYIDERNDRSLALARRLGCTHDTGAALPDRDEPLQAWRHPAPSQGGLQ</sequence>
<keyword evidence="4" id="KW-1185">Reference proteome</keyword>
<accession>A0ABP9L8B9</accession>
<reference evidence="4" key="1">
    <citation type="journal article" date="2019" name="Int. J. Syst. Evol. Microbiol.">
        <title>The Global Catalogue of Microorganisms (GCM) 10K type strain sequencing project: providing services to taxonomists for standard genome sequencing and annotation.</title>
        <authorList>
            <consortium name="The Broad Institute Genomics Platform"/>
            <consortium name="The Broad Institute Genome Sequencing Center for Infectious Disease"/>
            <person name="Wu L."/>
            <person name="Ma J."/>
        </authorList>
    </citation>
    <scope>NUCLEOTIDE SEQUENCE [LARGE SCALE GENOMIC DNA]</scope>
    <source>
        <strain evidence="4">JCM 18015</strain>
    </source>
</reference>
<feature type="domain" description="N-acetyltransferase" evidence="2">
    <location>
        <begin position="15"/>
        <end position="154"/>
    </location>
</feature>
<dbReference type="RefSeq" id="WP_259550417.1">
    <property type="nucleotide sequence ID" value="NZ_BAABHW010000002.1"/>
</dbReference>
<dbReference type="EMBL" id="BAABHW010000002">
    <property type="protein sequence ID" value="GAA5073226.1"/>
    <property type="molecule type" value="Genomic_DNA"/>
</dbReference>
<organism evidence="3 4">
    <name type="scientific">[Roseibacterium] beibuensis</name>
    <dbReference type="NCBI Taxonomy" id="1193142"/>
    <lineage>
        <taxon>Bacteria</taxon>
        <taxon>Pseudomonadati</taxon>
        <taxon>Pseudomonadota</taxon>
        <taxon>Alphaproteobacteria</taxon>
        <taxon>Rhodobacterales</taxon>
        <taxon>Roseobacteraceae</taxon>
        <taxon>Roseicyclus</taxon>
    </lineage>
</organism>
<dbReference type="InterPro" id="IPR000182">
    <property type="entry name" value="GNAT_dom"/>
</dbReference>
<dbReference type="InterPro" id="IPR016181">
    <property type="entry name" value="Acyl_CoA_acyltransferase"/>
</dbReference>
<evidence type="ECO:0000256" key="1">
    <source>
        <dbReference type="SAM" id="MobiDB-lite"/>
    </source>
</evidence>
<comment type="caution">
    <text evidence="3">The sequence shown here is derived from an EMBL/GenBank/DDBJ whole genome shotgun (WGS) entry which is preliminary data.</text>
</comment>
<dbReference type="Gene3D" id="3.40.630.30">
    <property type="match status" value="1"/>
</dbReference>
<evidence type="ECO:0000259" key="2">
    <source>
        <dbReference type="Pfam" id="PF13302"/>
    </source>
</evidence>
<dbReference type="PANTHER" id="PTHR43792:SF1">
    <property type="entry name" value="N-ACETYLTRANSFERASE DOMAIN-CONTAINING PROTEIN"/>
    <property type="match status" value="1"/>
</dbReference>
<proteinExistence type="predicted"/>
<name>A0ABP9L8B9_9RHOB</name>
<dbReference type="Proteomes" id="UP001499910">
    <property type="component" value="Unassembled WGS sequence"/>
</dbReference>